<evidence type="ECO:0000259" key="1">
    <source>
        <dbReference type="Pfam" id="PF13625"/>
    </source>
</evidence>
<keyword evidence="3" id="KW-1185">Reference proteome</keyword>
<sequence length="682" mass="77386">MDSLQFSRRVTQVYLNALSGPFGKAENADDFQARVMDPALIKKVYDNMSKMEKAALLRIFLAAGTAPFEWKGLSRYTLNQNSESEGTDGPVPALPASELQVGLIYLRQKGVLFTFRKTWGEHVYVIPSDTAANWFQHIIDEFAGGTRNVLAAESAITTEHEAKRGLVFEVFHLLTFAARHELALTQKGTMHKRFVQKLAEKIQLDSRILSGLGFQYAYQDAYPASVAVVLDTALRAGLLTQSPDRFTLQTEELHRWLLRPVSEHQTELYRQFADLYRPAEIHLQLAALLLEMRAAGEWFPLVTVIHILQRLGVVHDSSSSDTEEHIDVLIKSWILPLTELGFAHLGKDSEQGWVFRWAIQTLIHPTLVEEDIEFPLDPRTEGIFVQPDFEVIVPPTVPLSIRWELECFTEPLRTDQVMVYRITKDSVFQAFEQGRSAEELEAFLNKNALYGVPDHVSLILEEWKQQWGRVYFSEVTLLRCRDERTASELVAQAALSKYIVAPIGPRDFIVHKDKMPELTSYLEKAGLHPRKGLVDPQGENTEGLYPKYDEQAALRNEEADAEERKPKGIVYSKTSVQYYDVETKLPGLEEAYPQLQEIPALWLQEFRTYHGSTKKEILAQAVSFRAIVKLREGEVEGTFIPLAIQDQRSGWSVSGYRAGSLVSLNADEIQELMLILPGVNEK</sequence>
<name>A0A172TK65_9BACL</name>
<dbReference type="EMBL" id="CP011388">
    <property type="protein sequence ID" value="ANE47459.1"/>
    <property type="molecule type" value="Genomic_DNA"/>
</dbReference>
<dbReference type="STRING" id="1178515.SY83_15555"/>
<dbReference type="Pfam" id="PF13625">
    <property type="entry name" value="Helicase_C_3"/>
    <property type="match status" value="1"/>
</dbReference>
<dbReference type="Proteomes" id="UP000076927">
    <property type="component" value="Chromosome"/>
</dbReference>
<protein>
    <recommendedName>
        <fullName evidence="1">Helicase XPB/Ssl2 N-terminal domain-containing protein</fullName>
    </recommendedName>
</protein>
<dbReference type="InterPro" id="IPR032830">
    <property type="entry name" value="XPB/Ssl2_N"/>
</dbReference>
<gene>
    <name evidence="2" type="ORF">SY83_15555</name>
</gene>
<dbReference type="AlphaFoldDB" id="A0A172TK65"/>
<dbReference type="RefSeq" id="WP_068608156.1">
    <property type="nucleotide sequence ID" value="NZ_CP011388.1"/>
</dbReference>
<proteinExistence type="predicted"/>
<organism evidence="2 3">
    <name type="scientific">Paenibacillus swuensis</name>
    <dbReference type="NCBI Taxonomy" id="1178515"/>
    <lineage>
        <taxon>Bacteria</taxon>
        <taxon>Bacillati</taxon>
        <taxon>Bacillota</taxon>
        <taxon>Bacilli</taxon>
        <taxon>Bacillales</taxon>
        <taxon>Paenibacillaceae</taxon>
        <taxon>Paenibacillus</taxon>
    </lineage>
</organism>
<evidence type="ECO:0000313" key="2">
    <source>
        <dbReference type="EMBL" id="ANE47459.1"/>
    </source>
</evidence>
<reference evidence="2 3" key="1">
    <citation type="submission" date="2015-01" db="EMBL/GenBank/DDBJ databases">
        <title>Paenibacillus swuensis/DY6/whole genome sequencing.</title>
        <authorList>
            <person name="Kim M.K."/>
            <person name="Srinivasan S."/>
            <person name="Lee J.-J."/>
        </authorList>
    </citation>
    <scope>NUCLEOTIDE SEQUENCE [LARGE SCALE GENOMIC DNA]</scope>
    <source>
        <strain evidence="2 3">DY6</strain>
    </source>
</reference>
<accession>A0A172TK65</accession>
<dbReference type="PATRIC" id="fig|1178515.4.peg.3127"/>
<dbReference type="KEGG" id="pswu:SY83_15555"/>
<feature type="domain" description="Helicase XPB/Ssl2 N-terminal" evidence="1">
    <location>
        <begin position="384"/>
        <end position="499"/>
    </location>
</feature>
<evidence type="ECO:0000313" key="3">
    <source>
        <dbReference type="Proteomes" id="UP000076927"/>
    </source>
</evidence>